<evidence type="ECO:0000259" key="2">
    <source>
        <dbReference type="Pfam" id="PF18160"/>
    </source>
</evidence>
<dbReference type="NCBIfam" id="NF033631">
    <property type="entry name" value="SLATT_5"/>
    <property type="match status" value="1"/>
</dbReference>
<sequence>MEKKKSYRDYLDKTFLEELNYKIWSTKGSRFNSNKRLLKIADLSNLCTSMLSVYLIAVGLLSVYNIYSTENIDENLIAYSITCLSILLLVFGQIENAKDFSTKAKQFHNCGLELSALYNDLRIFKTLTDKPSLKDKREFAEKITGKYERILERHENHHPIDHNMFKATKADYHELSDWSVFKIKADYYLKTSLIYHVLIILPPIIIIGLMIKNVW</sequence>
<proteinExistence type="predicted"/>
<accession>A0A5J4J483</accession>
<dbReference type="AlphaFoldDB" id="A0A5J4J483"/>
<evidence type="ECO:0000313" key="4">
    <source>
        <dbReference type="Proteomes" id="UP000326509"/>
    </source>
</evidence>
<keyword evidence="1" id="KW-1133">Transmembrane helix</keyword>
<feature type="transmembrane region" description="Helical" evidence="1">
    <location>
        <begin position="193"/>
        <end position="211"/>
    </location>
</feature>
<dbReference type="Proteomes" id="UP000326509">
    <property type="component" value="Unassembled WGS sequence"/>
</dbReference>
<keyword evidence="1" id="KW-0812">Transmembrane</keyword>
<feature type="domain" description="SMODS and SLOG-associating 2TM effector" evidence="2">
    <location>
        <begin position="12"/>
        <end position="206"/>
    </location>
</feature>
<dbReference type="RefSeq" id="WP_151675063.1">
    <property type="nucleotide sequence ID" value="NZ_BKCG01000009.1"/>
</dbReference>
<dbReference type="EMBL" id="BKCG01000009">
    <property type="protein sequence ID" value="GER60631.1"/>
    <property type="molecule type" value="Genomic_DNA"/>
</dbReference>
<dbReference type="InterPro" id="IPR041115">
    <property type="entry name" value="SLATT_5"/>
</dbReference>
<evidence type="ECO:0000313" key="3">
    <source>
        <dbReference type="EMBL" id="GER60631.1"/>
    </source>
</evidence>
<evidence type="ECO:0000256" key="1">
    <source>
        <dbReference type="SAM" id="Phobius"/>
    </source>
</evidence>
<keyword evidence="4" id="KW-1185">Reference proteome</keyword>
<gene>
    <name evidence="3" type="ORF">ULMA_27390</name>
</gene>
<name>A0A5J4J483_9FLAO</name>
<dbReference type="OrthoDB" id="7069355at2"/>
<feature type="transmembrane region" description="Helical" evidence="1">
    <location>
        <begin position="43"/>
        <end position="64"/>
    </location>
</feature>
<protein>
    <recommendedName>
        <fullName evidence="2">SMODS and SLOG-associating 2TM effector domain-containing protein</fullName>
    </recommendedName>
</protein>
<dbReference type="Pfam" id="PF18160">
    <property type="entry name" value="SLATT_5"/>
    <property type="match status" value="1"/>
</dbReference>
<reference evidence="3 4" key="1">
    <citation type="submission" date="2019-08" db="EMBL/GenBank/DDBJ databases">
        <title>Draft genome sequence of Ulvibacter marinus type strain NBRC 109484.</title>
        <authorList>
            <person name="Kawano K."/>
            <person name="Ushijima N."/>
            <person name="Kihara M."/>
            <person name="Itoh H."/>
        </authorList>
    </citation>
    <scope>NUCLEOTIDE SEQUENCE [LARGE SCALE GENOMIC DNA]</scope>
    <source>
        <strain evidence="3 4">NBRC 109484</strain>
    </source>
</reference>
<comment type="caution">
    <text evidence="3">The sequence shown here is derived from an EMBL/GenBank/DDBJ whole genome shotgun (WGS) entry which is preliminary data.</text>
</comment>
<keyword evidence="1" id="KW-0472">Membrane</keyword>
<feature type="transmembrane region" description="Helical" evidence="1">
    <location>
        <begin position="76"/>
        <end position="94"/>
    </location>
</feature>
<organism evidence="3 4">
    <name type="scientific">Patiriisocius marinus</name>
    <dbReference type="NCBI Taxonomy" id="1397112"/>
    <lineage>
        <taxon>Bacteria</taxon>
        <taxon>Pseudomonadati</taxon>
        <taxon>Bacteroidota</taxon>
        <taxon>Flavobacteriia</taxon>
        <taxon>Flavobacteriales</taxon>
        <taxon>Flavobacteriaceae</taxon>
        <taxon>Patiriisocius</taxon>
    </lineage>
</organism>